<gene>
    <name evidence="11" type="primary">Necator_chrII.g4864</name>
    <name evidence="11" type="ORF">RB195_017072</name>
</gene>
<comment type="similarity">
    <text evidence="2 10">Belongs to the glycosyltransferase 31 family.</text>
</comment>
<sequence length="335" mass="39593">MHIFRQIWLSSRQMMLLLTTVIPLVVFYKISNKTEREYVETPWIPLNIETTNVLTNHMFGDEAYRDTLLRPTKYLVVPSPDCRNARFLVLVYTITSDFETRDRWRRFYGGRRMRHKFAYCVIFPIGSLRDFNETTRLVEEINLFDDILQGDYLDSYRNLTMKTLSALRFAAVAYPKVDSILKIDDDVAWNVPLVTNYIKSRVLPNSISCYKSPSSSPVRKNRSKWYVTYDEYPGESYPEYCFGVAYVLHRTAVLPMLSVLPQMKYFWIDDVFVTGFMARAATVSLIEINQYTELKPIRRDISQKIFYNDMMFYGTSKENIGRQFINRTEYVLLFN</sequence>
<evidence type="ECO:0000256" key="8">
    <source>
        <dbReference type="ARBA" id="ARBA00023034"/>
    </source>
</evidence>
<comment type="caution">
    <text evidence="11">The sequence shown here is derived from an EMBL/GenBank/DDBJ whole genome shotgun (WGS) entry which is preliminary data.</text>
</comment>
<evidence type="ECO:0000256" key="6">
    <source>
        <dbReference type="ARBA" id="ARBA00022968"/>
    </source>
</evidence>
<evidence type="ECO:0000256" key="5">
    <source>
        <dbReference type="ARBA" id="ARBA00022692"/>
    </source>
</evidence>
<evidence type="ECO:0000313" key="12">
    <source>
        <dbReference type="Proteomes" id="UP001303046"/>
    </source>
</evidence>
<evidence type="ECO:0000256" key="3">
    <source>
        <dbReference type="ARBA" id="ARBA00022676"/>
    </source>
</evidence>
<keyword evidence="12" id="KW-1185">Reference proteome</keyword>
<dbReference type="Proteomes" id="UP001303046">
    <property type="component" value="Unassembled WGS sequence"/>
</dbReference>
<evidence type="ECO:0000313" key="11">
    <source>
        <dbReference type="EMBL" id="KAK6733086.1"/>
    </source>
</evidence>
<keyword evidence="3 10" id="KW-0328">Glycosyltransferase</keyword>
<keyword evidence="4" id="KW-0808">Transferase</keyword>
<dbReference type="PANTHER" id="PTHR11214">
    <property type="entry name" value="BETA-1,3-N-ACETYLGLUCOSAMINYLTRANSFERASE"/>
    <property type="match status" value="1"/>
</dbReference>
<dbReference type="Pfam" id="PF01762">
    <property type="entry name" value="Galactosyl_T"/>
    <property type="match status" value="1"/>
</dbReference>
<keyword evidence="8 10" id="KW-0333">Golgi apparatus</keyword>
<dbReference type="EMBL" id="JAVFWL010000002">
    <property type="protein sequence ID" value="KAK6733086.1"/>
    <property type="molecule type" value="Genomic_DNA"/>
</dbReference>
<keyword evidence="9" id="KW-0472">Membrane</keyword>
<evidence type="ECO:0000256" key="7">
    <source>
        <dbReference type="ARBA" id="ARBA00022989"/>
    </source>
</evidence>
<keyword evidence="5" id="KW-0812">Transmembrane</keyword>
<proteinExistence type="inferred from homology"/>
<evidence type="ECO:0000256" key="1">
    <source>
        <dbReference type="ARBA" id="ARBA00004323"/>
    </source>
</evidence>
<evidence type="ECO:0000256" key="10">
    <source>
        <dbReference type="RuleBase" id="RU363063"/>
    </source>
</evidence>
<reference evidence="11 12" key="1">
    <citation type="submission" date="2023-08" db="EMBL/GenBank/DDBJ databases">
        <title>A Necator americanus chromosomal reference genome.</title>
        <authorList>
            <person name="Ilik V."/>
            <person name="Petrzelkova K.J."/>
            <person name="Pardy F."/>
            <person name="Fuh T."/>
            <person name="Niatou-Singa F.S."/>
            <person name="Gouil Q."/>
            <person name="Baker L."/>
            <person name="Ritchie M.E."/>
            <person name="Jex A.R."/>
            <person name="Gazzola D."/>
            <person name="Li H."/>
            <person name="Toshio Fujiwara R."/>
            <person name="Zhan B."/>
            <person name="Aroian R.V."/>
            <person name="Pafco B."/>
            <person name="Schwarz E.M."/>
        </authorList>
    </citation>
    <scope>NUCLEOTIDE SEQUENCE [LARGE SCALE GENOMIC DNA]</scope>
    <source>
        <strain evidence="11 12">Aroian</strain>
        <tissue evidence="11">Whole animal</tissue>
    </source>
</reference>
<keyword evidence="7" id="KW-1133">Transmembrane helix</keyword>
<comment type="subcellular location">
    <subcellularLocation>
        <location evidence="1 10">Golgi apparatus membrane</location>
        <topology evidence="1 10">Single-pass type II membrane protein</topology>
    </subcellularLocation>
</comment>
<evidence type="ECO:0000256" key="2">
    <source>
        <dbReference type="ARBA" id="ARBA00008661"/>
    </source>
</evidence>
<dbReference type="Gene3D" id="3.90.550.50">
    <property type="match status" value="1"/>
</dbReference>
<name>A0ABR1C3G3_NECAM</name>
<evidence type="ECO:0000256" key="4">
    <source>
        <dbReference type="ARBA" id="ARBA00022679"/>
    </source>
</evidence>
<dbReference type="EC" id="2.4.1.-" evidence="10"/>
<keyword evidence="6" id="KW-0735">Signal-anchor</keyword>
<dbReference type="PANTHER" id="PTHR11214:SF3">
    <property type="entry name" value="BETA-1,3-GALACTOSYLTRANSFERASE 6"/>
    <property type="match status" value="1"/>
</dbReference>
<accession>A0ABR1C3G3</accession>
<protein>
    <recommendedName>
        <fullName evidence="10">Hexosyltransferase</fullName>
        <ecNumber evidence="10">2.4.1.-</ecNumber>
    </recommendedName>
</protein>
<evidence type="ECO:0000256" key="9">
    <source>
        <dbReference type="ARBA" id="ARBA00023136"/>
    </source>
</evidence>
<dbReference type="InterPro" id="IPR002659">
    <property type="entry name" value="Glyco_trans_31"/>
</dbReference>
<organism evidence="11 12">
    <name type="scientific">Necator americanus</name>
    <name type="common">Human hookworm</name>
    <dbReference type="NCBI Taxonomy" id="51031"/>
    <lineage>
        <taxon>Eukaryota</taxon>
        <taxon>Metazoa</taxon>
        <taxon>Ecdysozoa</taxon>
        <taxon>Nematoda</taxon>
        <taxon>Chromadorea</taxon>
        <taxon>Rhabditida</taxon>
        <taxon>Rhabditina</taxon>
        <taxon>Rhabditomorpha</taxon>
        <taxon>Strongyloidea</taxon>
        <taxon>Ancylostomatidae</taxon>
        <taxon>Bunostominae</taxon>
        <taxon>Necator</taxon>
    </lineage>
</organism>